<dbReference type="Proteomes" id="UP000628984">
    <property type="component" value="Unassembled WGS sequence"/>
</dbReference>
<evidence type="ECO:0000313" key="2">
    <source>
        <dbReference type="EMBL" id="GGW30750.1"/>
    </source>
</evidence>
<dbReference type="GO" id="GO:0098636">
    <property type="term" value="C:protein complex involved in cell adhesion"/>
    <property type="evidence" value="ECO:0007669"/>
    <property type="project" value="TreeGrafter"/>
</dbReference>
<evidence type="ECO:0000313" key="3">
    <source>
        <dbReference type="Proteomes" id="UP000628984"/>
    </source>
</evidence>
<dbReference type="InterPro" id="IPR037221">
    <property type="entry name" value="H-type_lectin_dom_sf"/>
</dbReference>
<dbReference type="Gene3D" id="2.60.40.2080">
    <property type="match status" value="1"/>
</dbReference>
<reference evidence="2" key="1">
    <citation type="journal article" date="2014" name="Int. J. Syst. Evol. Microbiol.">
        <title>Complete genome sequence of Corynebacterium casei LMG S-19264T (=DSM 44701T), isolated from a smear-ripened cheese.</title>
        <authorList>
            <consortium name="US DOE Joint Genome Institute (JGI-PGF)"/>
            <person name="Walter F."/>
            <person name="Albersmeier A."/>
            <person name="Kalinowski J."/>
            <person name="Ruckert C."/>
        </authorList>
    </citation>
    <scope>NUCLEOTIDE SEQUENCE</scope>
    <source>
        <strain evidence="2">KCTC 23714</strain>
    </source>
</reference>
<sequence length="116" mass="13137">MRRFNTSSLGILQGSRVLFSDFADGGVMWTGQGPRESRFIVTFKEAFLEPPVVMVGLSMWDIDNMHNSRVDISAEAITPQGFHIVFKTWGDTRVARVRADWTAMGQVRGEDDWVLE</sequence>
<dbReference type="GO" id="GO:0070492">
    <property type="term" value="F:oligosaccharide binding"/>
    <property type="evidence" value="ECO:0007669"/>
    <property type="project" value="TreeGrafter"/>
</dbReference>
<dbReference type="Pfam" id="PF09458">
    <property type="entry name" value="H_lectin"/>
    <property type="match status" value="1"/>
</dbReference>
<keyword evidence="3" id="KW-1185">Reference proteome</keyword>
<reference evidence="2" key="2">
    <citation type="submission" date="2020-09" db="EMBL/GenBank/DDBJ databases">
        <authorList>
            <person name="Sun Q."/>
            <person name="Kim S."/>
        </authorList>
    </citation>
    <scope>NUCLEOTIDE SEQUENCE</scope>
    <source>
        <strain evidence="2">KCTC 23714</strain>
    </source>
</reference>
<dbReference type="InterPro" id="IPR019019">
    <property type="entry name" value="H-type_lectin_domain"/>
</dbReference>
<dbReference type="GO" id="GO:0046871">
    <property type="term" value="F:N-acetylgalactosamine binding"/>
    <property type="evidence" value="ECO:0007669"/>
    <property type="project" value="TreeGrafter"/>
</dbReference>
<dbReference type="GO" id="GO:0098609">
    <property type="term" value="P:cell-cell adhesion"/>
    <property type="evidence" value="ECO:0007669"/>
    <property type="project" value="TreeGrafter"/>
</dbReference>
<dbReference type="GO" id="GO:0009986">
    <property type="term" value="C:cell surface"/>
    <property type="evidence" value="ECO:0007669"/>
    <property type="project" value="TreeGrafter"/>
</dbReference>
<dbReference type="AlphaFoldDB" id="A0A918ISL1"/>
<name>A0A918ISL1_9RHOB</name>
<dbReference type="InterPro" id="IPR052487">
    <property type="entry name" value="Galactose-binding_lectin"/>
</dbReference>
<proteinExistence type="predicted"/>
<organism evidence="2 3">
    <name type="scientific">Gemmobacter lanyuensis</name>
    <dbReference type="NCBI Taxonomy" id="1054497"/>
    <lineage>
        <taxon>Bacteria</taxon>
        <taxon>Pseudomonadati</taxon>
        <taxon>Pseudomonadota</taxon>
        <taxon>Alphaproteobacteria</taxon>
        <taxon>Rhodobacterales</taxon>
        <taxon>Paracoccaceae</taxon>
        <taxon>Gemmobacter</taxon>
    </lineage>
</organism>
<dbReference type="PANTHER" id="PTHR46938">
    <property type="entry name" value="DISCOIDIN-1 SUBUNIT A-RELATED-RELATED"/>
    <property type="match status" value="1"/>
</dbReference>
<feature type="domain" description="H-type lectin" evidence="1">
    <location>
        <begin position="41"/>
        <end position="104"/>
    </location>
</feature>
<dbReference type="PANTHER" id="PTHR46938:SF1">
    <property type="entry name" value="DISCOIDIN-1 SUBUNIT A-RELATED"/>
    <property type="match status" value="1"/>
</dbReference>
<protein>
    <recommendedName>
        <fullName evidence="1">H-type lectin domain-containing protein</fullName>
    </recommendedName>
</protein>
<accession>A0A918ISL1</accession>
<dbReference type="RefSeq" id="WP_189633629.1">
    <property type="nucleotide sequence ID" value="NZ_BMYQ01000005.1"/>
</dbReference>
<dbReference type="GO" id="GO:0045335">
    <property type="term" value="C:phagocytic vesicle"/>
    <property type="evidence" value="ECO:0007669"/>
    <property type="project" value="TreeGrafter"/>
</dbReference>
<gene>
    <name evidence="2" type="ORF">GCM10011452_19030</name>
</gene>
<dbReference type="GO" id="GO:0030247">
    <property type="term" value="F:polysaccharide binding"/>
    <property type="evidence" value="ECO:0007669"/>
    <property type="project" value="TreeGrafter"/>
</dbReference>
<dbReference type="SUPFAM" id="SSF141086">
    <property type="entry name" value="Agglutinin HPA-like"/>
    <property type="match status" value="1"/>
</dbReference>
<comment type="caution">
    <text evidence="2">The sequence shown here is derived from an EMBL/GenBank/DDBJ whole genome shotgun (WGS) entry which is preliminary data.</text>
</comment>
<dbReference type="EMBL" id="BMYQ01000005">
    <property type="protein sequence ID" value="GGW30750.1"/>
    <property type="molecule type" value="Genomic_DNA"/>
</dbReference>
<evidence type="ECO:0000259" key="1">
    <source>
        <dbReference type="Pfam" id="PF09458"/>
    </source>
</evidence>